<dbReference type="SUPFAM" id="SSF51011">
    <property type="entry name" value="Glycosyl hydrolase domain"/>
    <property type="match status" value="1"/>
</dbReference>
<evidence type="ECO:0000313" key="9">
    <source>
        <dbReference type="EMBL" id="AIG75596.1"/>
    </source>
</evidence>
<dbReference type="Pfam" id="PF01055">
    <property type="entry name" value="Glyco_hydro_31_2nd"/>
    <property type="match status" value="1"/>
</dbReference>
<dbReference type="GO" id="GO:0005975">
    <property type="term" value="P:carbohydrate metabolic process"/>
    <property type="evidence" value="ECO:0007669"/>
    <property type="project" value="InterPro"/>
</dbReference>
<evidence type="ECO:0000256" key="2">
    <source>
        <dbReference type="RuleBase" id="RU361185"/>
    </source>
</evidence>
<dbReference type="InterPro" id="IPR018905">
    <property type="entry name" value="A-galactase_NEW3"/>
</dbReference>
<dbReference type="RefSeq" id="WP_228694930.1">
    <property type="nucleotide sequence ID" value="NZ_CP008953.1"/>
</dbReference>
<dbReference type="Gene3D" id="2.60.40.1760">
    <property type="entry name" value="glycosyl hydrolase (family 31)"/>
    <property type="match status" value="1"/>
</dbReference>
<organism evidence="9 10">
    <name type="scientific">Amycolatopsis japonica</name>
    <dbReference type="NCBI Taxonomy" id="208439"/>
    <lineage>
        <taxon>Bacteria</taxon>
        <taxon>Bacillati</taxon>
        <taxon>Actinomycetota</taxon>
        <taxon>Actinomycetes</taxon>
        <taxon>Pseudonocardiales</taxon>
        <taxon>Pseudonocardiaceae</taxon>
        <taxon>Amycolatopsis</taxon>
        <taxon>Amycolatopsis japonica group</taxon>
    </lineage>
</organism>
<keyword evidence="2" id="KW-0326">Glycosidase</keyword>
<comment type="similarity">
    <text evidence="1 2">Belongs to the glycosyl hydrolase 31 family.</text>
</comment>
<dbReference type="Proteomes" id="UP000028492">
    <property type="component" value="Chromosome"/>
</dbReference>
<evidence type="ECO:0000259" key="4">
    <source>
        <dbReference type="Pfam" id="PF01055"/>
    </source>
</evidence>
<proteinExistence type="inferred from homology"/>
<dbReference type="KEGG" id="aja:AJAP_13575"/>
<dbReference type="InterPro" id="IPR000322">
    <property type="entry name" value="Glyco_hydro_31_TIM"/>
</dbReference>
<dbReference type="InterPro" id="IPR033403">
    <property type="entry name" value="DUF5110"/>
</dbReference>
<dbReference type="Pfam" id="PF10633">
    <property type="entry name" value="NPCBM_assoc"/>
    <property type="match status" value="1"/>
</dbReference>
<feature type="signal peptide" evidence="3">
    <location>
        <begin position="1"/>
        <end position="26"/>
    </location>
</feature>
<dbReference type="InterPro" id="IPR048395">
    <property type="entry name" value="Glyco_hydro_31_C"/>
</dbReference>
<dbReference type="GO" id="GO:0004553">
    <property type="term" value="F:hydrolase activity, hydrolyzing O-glycosyl compounds"/>
    <property type="evidence" value="ECO:0007669"/>
    <property type="project" value="InterPro"/>
</dbReference>
<dbReference type="Pfam" id="PF17137">
    <property type="entry name" value="DUF5110"/>
    <property type="match status" value="1"/>
</dbReference>
<dbReference type="eggNOG" id="COG1501">
    <property type="taxonomic scope" value="Bacteria"/>
</dbReference>
<gene>
    <name evidence="9" type="ORF">AJAP_13575</name>
</gene>
<dbReference type="HOGENOM" id="CLU_001337_0_1_11"/>
<dbReference type="EMBL" id="CP008953">
    <property type="protein sequence ID" value="AIG75596.1"/>
    <property type="molecule type" value="Genomic_DNA"/>
</dbReference>
<protein>
    <submittedName>
        <fullName evidence="9">Conserved putative secreted protein</fullName>
    </submittedName>
</protein>
<dbReference type="SUPFAM" id="SSF74650">
    <property type="entry name" value="Galactose mutarotase-like"/>
    <property type="match status" value="1"/>
</dbReference>
<dbReference type="Pfam" id="PF21365">
    <property type="entry name" value="Glyco_hydro_31_3rd"/>
    <property type="match status" value="1"/>
</dbReference>
<evidence type="ECO:0000259" key="5">
    <source>
        <dbReference type="Pfam" id="PF10633"/>
    </source>
</evidence>
<sequence>MSRVAQSLSCLAAVALLGLSPVAAHADPAAAASGKLGDLTGISTEGPTVTLKSGSAAVRVGFPAEGAVRVWLAPDGTFTDPAGSKIVLPRPGAPVTPKTADKGDYWAVSTAKATLRAYKHPLRLALYDGADRKRLWEESAPLSWTDKQTTQTLARTATEQFVGGGEQNGRFSHRGQTIRIFADYNWNDGGAPNSQPFYASTAGYGVLRNTFAQGTYAFTEPVRTTHDERRFDATYVVGDGLKDVITGYTDLVGKPFLPPLYGLEHGDADCYLHNANRGERHTLDAVKIAEGYTEHGMPNGWMLVNDGYGCGYENLQQTGEGLRKNNMQLGLWTENGVPNQVEEVKAGVRVRKLDVAWVGPGYQFALDACDTAHKGIEDNSDARGFVWTPVSWAGAQRCGVLWSGDQAGSYDYIKWQIPTYAGATTSGIAYNTGDIDGIFGGSPQTYVRDLQWKAFLPVSMTMDGWAASDKQPWRYGEPYTSINRKYLLLKERLLPYTYSHSVEAHKSGVGQVRPLALEYPDDPNVWGEQAKYEFLSGKDFLVAPVYENSTVRNGIYLPKGTWVDYWSGKTYTGPTTVDGYDAPLDTLPLFVRAGAVVPMWAEGTKSWQTRDKGVLDLDVYPQGKGSFTLTEDDGVTRAYKNGDQAEQTFTVDAPTSGLGTVTVGIGASSGSYAGKPASRNYQLTVHTGSKPATVLAGNSVLRQYGSKAELDAAPSGWWFDPATGGVARVKTGKIGAGDRQDVRLFGTSAVGGIFPEDRDGSVTLSVPAVAGPGQTATGTLSFTNGTPLPVRDVTFSLPATGFRAEVPAGPRLVMPGATVRVPVKVTPDAGIKPDDYQLTASASYKARLGENRVTDSVTVTVPHGSLAAAYGNVGVTDAAHVAVGDIDGGGSSFRAEGLAEAGLKPGAGFSALGARLTWPQTGSGQKDNVLASGQTIAVRGTGAKLVLTGTGTGTAKGTVVVRYADGSTSQAELGFPNWCCADPAQYGATTVATVMGKNTRTGAAYPTTPYRVFANSVPLTAGKEVVAVTLPSNSAMHVFAAGIG</sequence>
<dbReference type="InterPro" id="IPR051816">
    <property type="entry name" value="Glycosyl_Hydrolase_31"/>
</dbReference>
<dbReference type="STRING" id="208439.AJAP_13575"/>
<dbReference type="Gene3D" id="3.20.20.80">
    <property type="entry name" value="Glycosidases"/>
    <property type="match status" value="1"/>
</dbReference>
<keyword evidence="2" id="KW-0378">Hydrolase</keyword>
<dbReference type="InterPro" id="IPR025887">
    <property type="entry name" value="Glyco_hydro_31_N_dom"/>
</dbReference>
<evidence type="ECO:0000256" key="3">
    <source>
        <dbReference type="SAM" id="SignalP"/>
    </source>
</evidence>
<feature type="domain" description="Glycoside hydrolase family 31 N-terminal" evidence="6">
    <location>
        <begin position="58"/>
        <end position="215"/>
    </location>
</feature>
<feature type="domain" description="Alpha-galactosidase NEW3" evidence="5">
    <location>
        <begin position="772"/>
        <end position="844"/>
    </location>
</feature>
<dbReference type="SUPFAM" id="SSF51445">
    <property type="entry name" value="(Trans)glycosidases"/>
    <property type="match status" value="1"/>
</dbReference>
<evidence type="ECO:0000259" key="8">
    <source>
        <dbReference type="Pfam" id="PF21365"/>
    </source>
</evidence>
<dbReference type="eggNOG" id="COG3345">
    <property type="taxonomic scope" value="Bacteria"/>
</dbReference>
<reference evidence="9 10" key="1">
    <citation type="journal article" date="2014" name="J. Biotechnol.">
        <title>Complete genome sequence of the actinobacterium Amycolatopsis japonica MG417-CF17(T) (=DSM 44213T) producing (S,S)-N,N'-ethylenediaminedisuccinic acid.</title>
        <authorList>
            <person name="Stegmann E."/>
            <person name="Albersmeier A."/>
            <person name="Spohn M."/>
            <person name="Gert H."/>
            <person name="Weber T."/>
            <person name="Wohlleben W."/>
            <person name="Kalinowski J."/>
            <person name="Ruckert C."/>
        </authorList>
    </citation>
    <scope>NUCLEOTIDE SEQUENCE [LARGE SCALE GENOMIC DNA]</scope>
    <source>
        <strain evidence="10">MG417-CF17 (DSM 44213)</strain>
    </source>
</reference>
<evidence type="ECO:0000259" key="6">
    <source>
        <dbReference type="Pfam" id="PF13802"/>
    </source>
</evidence>
<dbReference type="Gene3D" id="2.60.40.1180">
    <property type="entry name" value="Golgi alpha-mannosidase II"/>
    <property type="match status" value="2"/>
</dbReference>
<feature type="domain" description="DUF5110" evidence="7">
    <location>
        <begin position="615"/>
        <end position="687"/>
    </location>
</feature>
<keyword evidence="3" id="KW-0732">Signal</keyword>
<dbReference type="CDD" id="cd14752">
    <property type="entry name" value="GH31_N"/>
    <property type="match status" value="1"/>
</dbReference>
<feature type="domain" description="Glycoside hydrolase family 31 TIM barrel" evidence="4">
    <location>
        <begin position="372"/>
        <end position="499"/>
    </location>
</feature>
<dbReference type="InterPro" id="IPR017853">
    <property type="entry name" value="GH"/>
</dbReference>
<dbReference type="AlphaFoldDB" id="A0A075UT19"/>
<dbReference type="Pfam" id="PF13802">
    <property type="entry name" value="Gal_mutarotas_2"/>
    <property type="match status" value="1"/>
</dbReference>
<name>A0A075UT19_9PSEU</name>
<accession>A0A075UT19</accession>
<dbReference type="InterPro" id="IPR011013">
    <property type="entry name" value="Gal_mutarotase_sf_dom"/>
</dbReference>
<dbReference type="GO" id="GO:0030246">
    <property type="term" value="F:carbohydrate binding"/>
    <property type="evidence" value="ECO:0007669"/>
    <property type="project" value="InterPro"/>
</dbReference>
<feature type="domain" description="Glycosyl hydrolase family 31 C-terminal" evidence="8">
    <location>
        <begin position="512"/>
        <end position="597"/>
    </location>
</feature>
<keyword evidence="10" id="KW-1185">Reference proteome</keyword>
<evidence type="ECO:0000259" key="7">
    <source>
        <dbReference type="Pfam" id="PF17137"/>
    </source>
</evidence>
<evidence type="ECO:0000313" key="10">
    <source>
        <dbReference type="Proteomes" id="UP000028492"/>
    </source>
</evidence>
<dbReference type="InterPro" id="IPR013780">
    <property type="entry name" value="Glyco_hydro_b"/>
</dbReference>
<dbReference type="PANTHER" id="PTHR43863">
    <property type="entry name" value="HYDROLASE, PUTATIVE (AFU_ORTHOLOGUE AFUA_1G03140)-RELATED"/>
    <property type="match status" value="1"/>
</dbReference>
<dbReference type="PANTHER" id="PTHR43863:SF2">
    <property type="entry name" value="MALTASE-GLUCOAMYLASE"/>
    <property type="match status" value="1"/>
</dbReference>
<feature type="chain" id="PRO_5001710077" evidence="3">
    <location>
        <begin position="27"/>
        <end position="1044"/>
    </location>
</feature>
<evidence type="ECO:0000256" key="1">
    <source>
        <dbReference type="ARBA" id="ARBA00007806"/>
    </source>
</evidence>